<dbReference type="GO" id="GO:0005524">
    <property type="term" value="F:ATP binding"/>
    <property type="evidence" value="ECO:0007669"/>
    <property type="project" value="UniProtKB-UniRule"/>
</dbReference>
<dbReference type="SMART" id="SM00129">
    <property type="entry name" value="KISc"/>
    <property type="match status" value="1"/>
</dbReference>
<gene>
    <name evidence="13" type="ORF">IMG5_140150</name>
</gene>
<dbReference type="PANTHER" id="PTHR47971">
    <property type="entry name" value="KINESIN-RELATED PROTEIN 6"/>
    <property type="match status" value="1"/>
</dbReference>
<keyword evidence="7" id="KW-0206">Cytoskeleton</keyword>
<dbReference type="RefSeq" id="XP_004031387.1">
    <property type="nucleotide sequence ID" value="XM_004031339.1"/>
</dbReference>
<dbReference type="GO" id="GO:0016787">
    <property type="term" value="F:hydrolase activity"/>
    <property type="evidence" value="ECO:0007669"/>
    <property type="project" value="UniProtKB-KW"/>
</dbReference>
<feature type="compositionally biased region" description="Low complexity" evidence="11">
    <location>
        <begin position="597"/>
        <end position="611"/>
    </location>
</feature>
<evidence type="ECO:0000256" key="11">
    <source>
        <dbReference type="SAM" id="MobiDB-lite"/>
    </source>
</evidence>
<evidence type="ECO:0000256" key="7">
    <source>
        <dbReference type="ARBA" id="ARBA00023212"/>
    </source>
</evidence>
<evidence type="ECO:0000256" key="9">
    <source>
        <dbReference type="PROSITE-ProRule" id="PRU00283"/>
    </source>
</evidence>
<comment type="subcellular location">
    <subcellularLocation>
        <location evidence="1">Cytoplasm</location>
        <location evidence="1">Cytoskeleton</location>
    </subcellularLocation>
</comment>
<dbReference type="SUPFAM" id="SSF52540">
    <property type="entry name" value="P-loop containing nucleoside triphosphate hydrolases"/>
    <property type="match status" value="1"/>
</dbReference>
<feature type="binding site" evidence="9">
    <location>
        <begin position="266"/>
        <end position="273"/>
    </location>
    <ligand>
        <name>ATP</name>
        <dbReference type="ChEBI" id="CHEBI:30616"/>
    </ligand>
</feature>
<dbReference type="InParanoid" id="G0QXA4"/>
<evidence type="ECO:0000313" key="13">
    <source>
        <dbReference type="EMBL" id="EGR30151.1"/>
    </source>
</evidence>
<evidence type="ECO:0000256" key="8">
    <source>
        <dbReference type="ARBA" id="ARBA00061030"/>
    </source>
</evidence>
<keyword evidence="6 9" id="KW-0505">Motor protein</keyword>
<keyword evidence="2" id="KW-0963">Cytoplasm</keyword>
<protein>
    <recommendedName>
        <fullName evidence="10">Kinesin-like protein</fullName>
    </recommendedName>
</protein>
<dbReference type="GO" id="GO:0007018">
    <property type="term" value="P:microtubule-based movement"/>
    <property type="evidence" value="ECO:0007669"/>
    <property type="project" value="InterPro"/>
</dbReference>
<evidence type="ECO:0000256" key="10">
    <source>
        <dbReference type="RuleBase" id="RU000394"/>
    </source>
</evidence>
<dbReference type="InterPro" id="IPR036961">
    <property type="entry name" value="Kinesin_motor_dom_sf"/>
</dbReference>
<dbReference type="GO" id="GO:0003777">
    <property type="term" value="F:microtubule motor activity"/>
    <property type="evidence" value="ECO:0007669"/>
    <property type="project" value="InterPro"/>
</dbReference>
<dbReference type="InterPro" id="IPR001752">
    <property type="entry name" value="Kinesin_motor_dom"/>
</dbReference>
<dbReference type="InterPro" id="IPR027417">
    <property type="entry name" value="P-loop_NTPase"/>
</dbReference>
<evidence type="ECO:0000256" key="6">
    <source>
        <dbReference type="ARBA" id="ARBA00023175"/>
    </source>
</evidence>
<dbReference type="eggNOG" id="KOG0246">
    <property type="taxonomic scope" value="Eukaryota"/>
</dbReference>
<name>G0QXA4_ICHMU</name>
<dbReference type="Gene3D" id="3.40.850.10">
    <property type="entry name" value="Kinesin motor domain"/>
    <property type="match status" value="1"/>
</dbReference>
<sequence>NQYKNIINNETSQSIKRFFFQIYYFQILIKGYKDLVQQNKKDLQSNKITDEELINELKVRNLPVYGTRQEKLDRIQINPNNNINQIQQNEQINNNNNEQLKKQAYKDPTVEKIQKMEKQREERRLKAEEQKRDRDNQILENQALGKNIDVDFDNMIKRNRFKDPLQQPHTPSSHLKLCVCVRKRPIFKKEEVNGEIDSVSVSNPQIRVLAPKLKVDGITKYIDNSDFTFDNTFNESEDTFSVYKYSLRPLLEHVLENGVITCFAYGQTGSGKTFTMKGIQEQFVNDLYKLIQHENYASKKGRFFISFFEIYGGRCYDLLNNKQQLIILEDKSGQIQIQNLFEKEATSAEQMISIIEFANNVRTQFFYIFFILILIYKSTHATEANDTSSRSHAICQIKIKNEKDIVKGQVILVDLAGSERAQDCQSNNRQRRIEGAEINKRYFFQINYYILFKYSLLALKECIRAMDMGANYIPFRASKLTLVLRDSFYSKQNSSKIVMIACICPNSSSAEHTLNTLRQCQIIQKFNYIKQRYADRLKENKNAVVKNDVIQQNLAQQHNLDKMLEEKGKDSRSDSNIGGENSNKKRIAQKIEEENLKQQQIKQQQQENNNKQIKRGQSTNIPTNNKQKLSNCASNNNNISKNNYSDEDLDSPKISKQVKDDVRCMKETLKMDDKNKMSNEFFDFHEKVNAILEEQEEIFATHMASIKEDAKLLTQESELISSVQGFGFMDFDIDVYVKKLDGVIKKKLKMYNLLQKKLDSFKNHLKEEEEISQKVKETFYF</sequence>
<keyword evidence="3 10" id="KW-0493">Microtubule</keyword>
<evidence type="ECO:0000259" key="12">
    <source>
        <dbReference type="PROSITE" id="PS50067"/>
    </source>
</evidence>
<feature type="region of interest" description="Disordered" evidence="11">
    <location>
        <begin position="595"/>
        <end position="652"/>
    </location>
</feature>
<dbReference type="FunFam" id="3.40.850.10:FF:000012">
    <property type="entry name" value="Kinesin-like protein"/>
    <property type="match status" value="1"/>
</dbReference>
<evidence type="ECO:0000256" key="3">
    <source>
        <dbReference type="ARBA" id="ARBA00022701"/>
    </source>
</evidence>
<keyword evidence="13" id="KW-0378">Hydrolase</keyword>
<dbReference type="GO" id="GO:0005874">
    <property type="term" value="C:microtubule"/>
    <property type="evidence" value="ECO:0007669"/>
    <property type="project" value="UniProtKB-KW"/>
</dbReference>
<feature type="domain" description="Kinesin motor" evidence="12">
    <location>
        <begin position="176"/>
        <end position="526"/>
    </location>
</feature>
<dbReference type="InterPro" id="IPR019821">
    <property type="entry name" value="Kinesin_motor_CS"/>
</dbReference>
<comment type="similarity">
    <text evidence="8">Belongs to the TRAFAC class myosin-kinesin ATPase superfamily. Kinesin family. KIN-13 subfamily.</text>
</comment>
<keyword evidence="4 9" id="KW-0547">Nucleotide-binding</keyword>
<dbReference type="GO" id="GO:0008017">
    <property type="term" value="F:microtubule binding"/>
    <property type="evidence" value="ECO:0007669"/>
    <property type="project" value="InterPro"/>
</dbReference>
<dbReference type="AlphaFoldDB" id="G0QXA4"/>
<dbReference type="InterPro" id="IPR027640">
    <property type="entry name" value="Kinesin-like_fam"/>
</dbReference>
<dbReference type="CDD" id="cd01367">
    <property type="entry name" value="KISc_KIF2_like"/>
    <property type="match status" value="1"/>
</dbReference>
<evidence type="ECO:0000256" key="1">
    <source>
        <dbReference type="ARBA" id="ARBA00004245"/>
    </source>
</evidence>
<dbReference type="Proteomes" id="UP000008983">
    <property type="component" value="Unassembled WGS sequence"/>
</dbReference>
<evidence type="ECO:0000256" key="4">
    <source>
        <dbReference type="ARBA" id="ARBA00022741"/>
    </source>
</evidence>
<proteinExistence type="inferred from homology"/>
<dbReference type="EMBL" id="GL984049">
    <property type="protein sequence ID" value="EGR30151.1"/>
    <property type="molecule type" value="Genomic_DNA"/>
</dbReference>
<feature type="non-terminal residue" evidence="13">
    <location>
        <position position="1"/>
    </location>
</feature>
<dbReference type="GO" id="GO:0007019">
    <property type="term" value="P:microtubule depolymerization"/>
    <property type="evidence" value="ECO:0007669"/>
    <property type="project" value="TreeGrafter"/>
</dbReference>
<reference evidence="13 14" key="1">
    <citation type="submission" date="2011-07" db="EMBL/GenBank/DDBJ databases">
        <authorList>
            <person name="Coyne R."/>
            <person name="Brami D."/>
            <person name="Johnson J."/>
            <person name="Hostetler J."/>
            <person name="Hannick L."/>
            <person name="Clark T."/>
            <person name="Cassidy-Hanley D."/>
            <person name="Inman J."/>
        </authorList>
    </citation>
    <scope>NUCLEOTIDE SEQUENCE [LARGE SCALE GENOMIC DNA]</scope>
    <source>
        <strain evidence="13 14">G5</strain>
    </source>
</reference>
<feature type="compositionally biased region" description="Basic and acidic residues" evidence="11">
    <location>
        <begin position="119"/>
        <end position="137"/>
    </location>
</feature>
<dbReference type="PRINTS" id="PR00380">
    <property type="entry name" value="KINESINHEAVY"/>
</dbReference>
<dbReference type="PROSITE" id="PS00411">
    <property type="entry name" value="KINESIN_MOTOR_1"/>
    <property type="match status" value="1"/>
</dbReference>
<dbReference type="GeneID" id="14906266"/>
<keyword evidence="5 9" id="KW-0067">ATP-binding</keyword>
<feature type="compositionally biased region" description="Low complexity" evidence="11">
    <location>
        <begin position="630"/>
        <end position="643"/>
    </location>
</feature>
<dbReference type="PANTHER" id="PTHR47971:SF8">
    <property type="entry name" value="KINESIN-LIKE PROTEIN"/>
    <property type="match status" value="1"/>
</dbReference>
<dbReference type="PROSITE" id="PS50067">
    <property type="entry name" value="KINESIN_MOTOR_2"/>
    <property type="match status" value="1"/>
</dbReference>
<evidence type="ECO:0000256" key="2">
    <source>
        <dbReference type="ARBA" id="ARBA00022490"/>
    </source>
</evidence>
<dbReference type="OrthoDB" id="3176171at2759"/>
<feature type="compositionally biased region" description="Polar residues" evidence="11">
    <location>
        <begin position="615"/>
        <end position="629"/>
    </location>
</feature>
<evidence type="ECO:0000313" key="14">
    <source>
        <dbReference type="Proteomes" id="UP000008983"/>
    </source>
</evidence>
<dbReference type="STRING" id="857967.G0QXA4"/>
<keyword evidence="14" id="KW-1185">Reference proteome</keyword>
<evidence type="ECO:0000256" key="5">
    <source>
        <dbReference type="ARBA" id="ARBA00022840"/>
    </source>
</evidence>
<dbReference type="Pfam" id="PF00225">
    <property type="entry name" value="Kinesin"/>
    <property type="match status" value="1"/>
</dbReference>
<accession>G0QXA4</accession>
<organism evidence="13 14">
    <name type="scientific">Ichthyophthirius multifiliis</name>
    <name type="common">White spot disease agent</name>
    <name type="synonym">Ich</name>
    <dbReference type="NCBI Taxonomy" id="5932"/>
    <lineage>
        <taxon>Eukaryota</taxon>
        <taxon>Sar</taxon>
        <taxon>Alveolata</taxon>
        <taxon>Ciliophora</taxon>
        <taxon>Intramacronucleata</taxon>
        <taxon>Oligohymenophorea</taxon>
        <taxon>Hymenostomatida</taxon>
        <taxon>Ophryoglenina</taxon>
        <taxon>Ichthyophthirius</taxon>
    </lineage>
</organism>
<dbReference type="OMA" id="GHNIRTT"/>
<feature type="region of interest" description="Disordered" evidence="11">
    <location>
        <begin position="119"/>
        <end position="140"/>
    </location>
</feature>